<feature type="transmembrane region" description="Helical" evidence="1">
    <location>
        <begin position="92"/>
        <end position="113"/>
    </location>
</feature>
<dbReference type="KEGG" id="ptk:EXN22_13025"/>
<dbReference type="RefSeq" id="WP_130264438.1">
    <property type="nucleotide sequence ID" value="NZ_CP035952.1"/>
</dbReference>
<protein>
    <submittedName>
        <fullName evidence="2">Uncharacterized protein</fullName>
    </submittedName>
</protein>
<gene>
    <name evidence="2" type="ORF">EXN22_13025</name>
</gene>
<sequence length="245" mass="27647">MKKKGCLLDGARWRAISLLIGFFLKFSGFVGLISIFDDLKAWKAFWDTSIAWVGSVSLSLAVILEKIPQAIHSIAVTWRSVLHPIVDFLTGWLPFAVPATLKDLILLGVFLAVGRRRARKIWSNSYALKQEKINFLMYKYLKVPINPFISYSKVDVRDFLLAKTADPTILTPQHERLLSRFDKHFGEDAAVFAYAVLNDPGVEMAERDQLPALNMSDKGRLVTHCVVGFFVALLLIDYIYFSSGC</sequence>
<keyword evidence="1" id="KW-0472">Membrane</keyword>
<accession>A0A411MIN4</accession>
<feature type="transmembrane region" description="Helical" evidence="1">
    <location>
        <begin position="221"/>
        <end position="241"/>
    </location>
</feature>
<reference evidence="2 3" key="1">
    <citation type="submission" date="2019-02" db="EMBL/GenBank/DDBJ databases">
        <title>Complete genome sequence of Pseudomonas sp. SNU WT1 isolated from rainbow trout.</title>
        <authorList>
            <person name="Oh W.T."/>
            <person name="Park S.C."/>
        </authorList>
    </citation>
    <scope>NUCLEOTIDE SEQUENCE [LARGE SCALE GENOMIC DNA]</scope>
    <source>
        <strain evidence="2 3">SNU WT1</strain>
    </source>
</reference>
<evidence type="ECO:0000313" key="2">
    <source>
        <dbReference type="EMBL" id="QBF26570.1"/>
    </source>
</evidence>
<dbReference type="Proteomes" id="UP000291130">
    <property type="component" value="Chromosome"/>
</dbReference>
<evidence type="ECO:0000256" key="1">
    <source>
        <dbReference type="SAM" id="Phobius"/>
    </source>
</evidence>
<name>A0A411MIN4_9PSED</name>
<feature type="transmembrane region" description="Helical" evidence="1">
    <location>
        <begin position="12"/>
        <end position="36"/>
    </location>
</feature>
<keyword evidence="3" id="KW-1185">Reference proteome</keyword>
<keyword evidence="1" id="KW-0812">Transmembrane</keyword>
<proteinExistence type="predicted"/>
<dbReference type="EMBL" id="CP035952">
    <property type="protein sequence ID" value="QBF26570.1"/>
    <property type="molecule type" value="Genomic_DNA"/>
</dbReference>
<organism evidence="2 3">
    <name type="scientific">Pseudomonas tructae</name>
    <dbReference type="NCBI Taxonomy" id="2518644"/>
    <lineage>
        <taxon>Bacteria</taxon>
        <taxon>Pseudomonadati</taxon>
        <taxon>Pseudomonadota</taxon>
        <taxon>Gammaproteobacteria</taxon>
        <taxon>Pseudomonadales</taxon>
        <taxon>Pseudomonadaceae</taxon>
        <taxon>Pseudomonas</taxon>
    </lineage>
</organism>
<keyword evidence="1" id="KW-1133">Transmembrane helix</keyword>
<evidence type="ECO:0000313" key="3">
    <source>
        <dbReference type="Proteomes" id="UP000291130"/>
    </source>
</evidence>
<dbReference type="AlphaFoldDB" id="A0A411MIN4"/>
<dbReference type="OrthoDB" id="9909227at2"/>